<keyword evidence="2" id="KW-0677">Repeat</keyword>
<feature type="repeat" description="PPR" evidence="3">
    <location>
        <begin position="181"/>
        <end position="215"/>
    </location>
</feature>
<evidence type="ECO:0000313" key="5">
    <source>
        <dbReference type="Proteomes" id="UP001054252"/>
    </source>
</evidence>
<dbReference type="Pfam" id="PF12854">
    <property type="entry name" value="PPR_1"/>
    <property type="match status" value="1"/>
</dbReference>
<evidence type="ECO:0000256" key="1">
    <source>
        <dbReference type="ARBA" id="ARBA00007626"/>
    </source>
</evidence>
<comment type="caution">
    <text evidence="4">The sequence shown here is derived from an EMBL/GenBank/DDBJ whole genome shotgun (WGS) entry which is preliminary data.</text>
</comment>
<dbReference type="Gene3D" id="1.25.40.10">
    <property type="entry name" value="Tetratricopeptide repeat domain"/>
    <property type="match status" value="2"/>
</dbReference>
<keyword evidence="5" id="KW-1185">Reference proteome</keyword>
<feature type="repeat" description="PPR" evidence="3">
    <location>
        <begin position="146"/>
        <end position="180"/>
    </location>
</feature>
<evidence type="ECO:0008006" key="6">
    <source>
        <dbReference type="Google" id="ProtNLM"/>
    </source>
</evidence>
<dbReference type="InterPro" id="IPR011990">
    <property type="entry name" value="TPR-like_helical_dom_sf"/>
</dbReference>
<comment type="similarity">
    <text evidence="1">Belongs to the PPR family. P subfamily.</text>
</comment>
<dbReference type="InterPro" id="IPR002885">
    <property type="entry name" value="PPR_rpt"/>
</dbReference>
<protein>
    <recommendedName>
        <fullName evidence="6">Pentatricopeptide repeat-containing protein</fullName>
    </recommendedName>
</protein>
<reference evidence="4 5" key="1">
    <citation type="journal article" date="2021" name="Commun. Biol.">
        <title>The genome of Shorea leprosula (Dipterocarpaceae) highlights the ecological relevance of drought in aseasonal tropical rainforests.</title>
        <authorList>
            <person name="Ng K.K.S."/>
            <person name="Kobayashi M.J."/>
            <person name="Fawcett J.A."/>
            <person name="Hatakeyama M."/>
            <person name="Paape T."/>
            <person name="Ng C.H."/>
            <person name="Ang C.C."/>
            <person name="Tnah L.H."/>
            <person name="Lee C.T."/>
            <person name="Nishiyama T."/>
            <person name="Sese J."/>
            <person name="O'Brien M.J."/>
            <person name="Copetti D."/>
            <person name="Mohd Noor M.I."/>
            <person name="Ong R.C."/>
            <person name="Putra M."/>
            <person name="Sireger I.Z."/>
            <person name="Indrioko S."/>
            <person name="Kosugi Y."/>
            <person name="Izuno A."/>
            <person name="Isagi Y."/>
            <person name="Lee S.L."/>
            <person name="Shimizu K.K."/>
        </authorList>
    </citation>
    <scope>NUCLEOTIDE SEQUENCE [LARGE SCALE GENOMIC DNA]</scope>
    <source>
        <strain evidence="4">214</strain>
    </source>
</reference>
<dbReference type="Pfam" id="PF13041">
    <property type="entry name" value="PPR_2"/>
    <property type="match status" value="1"/>
</dbReference>
<gene>
    <name evidence="4" type="ORF">SLEP1_g33430</name>
</gene>
<dbReference type="PANTHER" id="PTHR47941">
    <property type="entry name" value="PENTATRICOPEPTIDE REPEAT-CONTAINING PROTEIN 3, MITOCHONDRIAL"/>
    <property type="match status" value="1"/>
</dbReference>
<feature type="repeat" description="PPR" evidence="3">
    <location>
        <begin position="106"/>
        <end position="145"/>
    </location>
</feature>
<dbReference type="AlphaFoldDB" id="A0AAV5KGM4"/>
<evidence type="ECO:0000256" key="3">
    <source>
        <dbReference type="PROSITE-ProRule" id="PRU00708"/>
    </source>
</evidence>
<sequence length="240" mass="27176">MKEMSLVPTAVNYNTLFDFDGYCSKGDLEMAFCYRDEKIEPGIMPTVSIYHLLIHALFMEGRMVEADHLVCNATEAFDLHDEMLRKRMKEADDLFEKITGKGVSPDIIMFNALIDGHCANGHCREVRVKETHKLLDEMKGRGIKPDHISYNTLISGYSRQGDLKDAFRVHDEMLNLGFNPTFLTYNALIQGLFKNQEEDLGEELLQEMVSKGITSDDSIYYALTKGMSKVNPAMESSNPA</sequence>
<dbReference type="Proteomes" id="UP001054252">
    <property type="component" value="Unassembled WGS sequence"/>
</dbReference>
<evidence type="ECO:0000256" key="2">
    <source>
        <dbReference type="ARBA" id="ARBA00022737"/>
    </source>
</evidence>
<dbReference type="EMBL" id="BPVZ01000064">
    <property type="protein sequence ID" value="GKV23728.1"/>
    <property type="molecule type" value="Genomic_DNA"/>
</dbReference>
<dbReference type="PROSITE" id="PS51375">
    <property type="entry name" value="PPR"/>
    <property type="match status" value="3"/>
</dbReference>
<dbReference type="NCBIfam" id="TIGR00756">
    <property type="entry name" value="PPR"/>
    <property type="match status" value="3"/>
</dbReference>
<evidence type="ECO:0000313" key="4">
    <source>
        <dbReference type="EMBL" id="GKV23728.1"/>
    </source>
</evidence>
<accession>A0AAV5KGM4</accession>
<organism evidence="4 5">
    <name type="scientific">Rubroshorea leprosula</name>
    <dbReference type="NCBI Taxonomy" id="152421"/>
    <lineage>
        <taxon>Eukaryota</taxon>
        <taxon>Viridiplantae</taxon>
        <taxon>Streptophyta</taxon>
        <taxon>Embryophyta</taxon>
        <taxon>Tracheophyta</taxon>
        <taxon>Spermatophyta</taxon>
        <taxon>Magnoliopsida</taxon>
        <taxon>eudicotyledons</taxon>
        <taxon>Gunneridae</taxon>
        <taxon>Pentapetalae</taxon>
        <taxon>rosids</taxon>
        <taxon>malvids</taxon>
        <taxon>Malvales</taxon>
        <taxon>Dipterocarpaceae</taxon>
        <taxon>Rubroshorea</taxon>
    </lineage>
</organism>
<dbReference type="Pfam" id="PF01535">
    <property type="entry name" value="PPR"/>
    <property type="match status" value="1"/>
</dbReference>
<proteinExistence type="inferred from homology"/>
<name>A0AAV5KGM4_9ROSI</name>